<dbReference type="RefSeq" id="WP_132871756.1">
    <property type="nucleotide sequence ID" value="NZ_JBLJBI010000031.1"/>
</dbReference>
<dbReference type="PROSITE" id="PS50109">
    <property type="entry name" value="HIS_KIN"/>
    <property type="match status" value="1"/>
</dbReference>
<protein>
    <recommendedName>
        <fullName evidence="3">histidine kinase</fullName>
        <ecNumber evidence="3">2.7.13.3</ecNumber>
    </recommendedName>
</protein>
<evidence type="ECO:0000259" key="15">
    <source>
        <dbReference type="PROSITE" id="PS50109"/>
    </source>
</evidence>
<dbReference type="InterPro" id="IPR036890">
    <property type="entry name" value="HATPase_C_sf"/>
</dbReference>
<keyword evidence="11 14" id="KW-1133">Transmembrane helix</keyword>
<feature type="transmembrane region" description="Helical" evidence="14">
    <location>
        <begin position="173"/>
        <end position="194"/>
    </location>
</feature>
<evidence type="ECO:0000313" key="16">
    <source>
        <dbReference type="EMBL" id="TCK62019.1"/>
    </source>
</evidence>
<comment type="subcellular location">
    <subcellularLocation>
        <location evidence="2">Cell membrane</location>
        <topology evidence="2">Multi-pass membrane protein</topology>
    </subcellularLocation>
</comment>
<dbReference type="PANTHER" id="PTHR45528:SF1">
    <property type="entry name" value="SENSOR HISTIDINE KINASE CPXA"/>
    <property type="match status" value="1"/>
</dbReference>
<feature type="domain" description="Histidine kinase" evidence="15">
    <location>
        <begin position="222"/>
        <end position="399"/>
    </location>
</feature>
<evidence type="ECO:0000256" key="7">
    <source>
        <dbReference type="ARBA" id="ARBA00022692"/>
    </source>
</evidence>
<keyword evidence="8" id="KW-0547">Nucleotide-binding</keyword>
<dbReference type="SUPFAM" id="SSF47384">
    <property type="entry name" value="Homodimeric domain of signal transducing histidine kinase"/>
    <property type="match status" value="1"/>
</dbReference>
<accession>A0A4R1KFD8</accession>
<dbReference type="InterPro" id="IPR050398">
    <property type="entry name" value="HssS/ArlS-like"/>
</dbReference>
<dbReference type="SUPFAM" id="SSF55874">
    <property type="entry name" value="ATPase domain of HSP90 chaperone/DNA topoisomerase II/histidine kinase"/>
    <property type="match status" value="1"/>
</dbReference>
<evidence type="ECO:0000256" key="8">
    <source>
        <dbReference type="ARBA" id="ARBA00022741"/>
    </source>
</evidence>
<keyword evidence="13 14" id="KW-0472">Membrane</keyword>
<comment type="caution">
    <text evidence="16">The sequence shown here is derived from an EMBL/GenBank/DDBJ whole genome shotgun (WGS) entry which is preliminary data.</text>
</comment>
<dbReference type="AlphaFoldDB" id="A0A4R1KFD8"/>
<sequence length="414" mass="45294">MEKRTANKLKILIAAAMVLNLLVVLAQMYNTAATVKSAKNSLALTGFAALSTFEGGRRAMMALDPDYSPRFKEILKDTTDSSTIRSLYLFDEKGEMLLNSGDVDLPKVELSKRLVVQTAEGLLVIKRINQHHMGMGRMGRMHNYDGFNTPQTVAYGGALLDSSGLESIKASQYGFLTGVVLLQILLAAVFYYTIRFMRHSTEQSRQLELAEREAQMGKMSLVMAHELKNPLSSVKGLIEFSAKKSEGAAKDIAERCVDELSRLDRIVNDFLTYGRDISIEKTEVSLLELTKKTAELLTADAAAKSITINVSGTETRIKADSPKMMQVLFNLLLNAVQASPENTSVSVVISPHSLTVTNRIAGTVPETEKIGTPFYTTKTVGTGLGIAIVKRILTLHGFGLNLSAKDVFTAEITF</sequence>
<evidence type="ECO:0000256" key="11">
    <source>
        <dbReference type="ARBA" id="ARBA00022989"/>
    </source>
</evidence>
<keyword evidence="5" id="KW-0597">Phosphoprotein</keyword>
<evidence type="ECO:0000256" key="9">
    <source>
        <dbReference type="ARBA" id="ARBA00022777"/>
    </source>
</evidence>
<evidence type="ECO:0000256" key="13">
    <source>
        <dbReference type="ARBA" id="ARBA00023136"/>
    </source>
</evidence>
<keyword evidence="4" id="KW-1003">Cell membrane</keyword>
<evidence type="ECO:0000256" key="5">
    <source>
        <dbReference type="ARBA" id="ARBA00022553"/>
    </source>
</evidence>
<dbReference type="InterPro" id="IPR036097">
    <property type="entry name" value="HisK_dim/P_sf"/>
</dbReference>
<keyword evidence="6" id="KW-0808">Transferase</keyword>
<organism evidence="16 17">
    <name type="scientific">Seleniivibrio woodruffii</name>
    <dbReference type="NCBI Taxonomy" id="1078050"/>
    <lineage>
        <taxon>Bacteria</taxon>
        <taxon>Pseudomonadati</taxon>
        <taxon>Deferribacterota</taxon>
        <taxon>Deferribacteres</taxon>
        <taxon>Deferribacterales</taxon>
        <taxon>Geovibrionaceae</taxon>
        <taxon>Seleniivibrio</taxon>
    </lineage>
</organism>
<dbReference type="InterPro" id="IPR003661">
    <property type="entry name" value="HisK_dim/P_dom"/>
</dbReference>
<dbReference type="GO" id="GO:0005886">
    <property type="term" value="C:plasma membrane"/>
    <property type="evidence" value="ECO:0007669"/>
    <property type="project" value="UniProtKB-SubCell"/>
</dbReference>
<evidence type="ECO:0000256" key="12">
    <source>
        <dbReference type="ARBA" id="ARBA00023012"/>
    </source>
</evidence>
<evidence type="ECO:0000256" key="2">
    <source>
        <dbReference type="ARBA" id="ARBA00004651"/>
    </source>
</evidence>
<keyword evidence="17" id="KW-1185">Reference proteome</keyword>
<dbReference type="Pfam" id="PF02518">
    <property type="entry name" value="HATPase_c"/>
    <property type="match status" value="1"/>
</dbReference>
<name>A0A4R1KFD8_9BACT</name>
<gene>
    <name evidence="16" type="ORF">C8D98_0528</name>
</gene>
<evidence type="ECO:0000256" key="4">
    <source>
        <dbReference type="ARBA" id="ARBA00022475"/>
    </source>
</evidence>
<evidence type="ECO:0000256" key="1">
    <source>
        <dbReference type="ARBA" id="ARBA00000085"/>
    </source>
</evidence>
<proteinExistence type="predicted"/>
<dbReference type="Pfam" id="PF00512">
    <property type="entry name" value="HisKA"/>
    <property type="match status" value="1"/>
</dbReference>
<dbReference type="SMART" id="SM00387">
    <property type="entry name" value="HATPase_c"/>
    <property type="match status" value="1"/>
</dbReference>
<dbReference type="EC" id="2.7.13.3" evidence="3"/>
<dbReference type="SMART" id="SM00388">
    <property type="entry name" value="HisKA"/>
    <property type="match status" value="1"/>
</dbReference>
<dbReference type="Gene3D" id="3.30.565.10">
    <property type="entry name" value="Histidine kinase-like ATPase, C-terminal domain"/>
    <property type="match status" value="1"/>
</dbReference>
<evidence type="ECO:0000313" key="17">
    <source>
        <dbReference type="Proteomes" id="UP000294614"/>
    </source>
</evidence>
<dbReference type="EMBL" id="SMGG01000003">
    <property type="protein sequence ID" value="TCK62019.1"/>
    <property type="molecule type" value="Genomic_DNA"/>
</dbReference>
<dbReference type="GO" id="GO:0005524">
    <property type="term" value="F:ATP binding"/>
    <property type="evidence" value="ECO:0007669"/>
    <property type="project" value="UniProtKB-KW"/>
</dbReference>
<keyword evidence="9 16" id="KW-0418">Kinase</keyword>
<dbReference type="OrthoDB" id="1931120at2"/>
<evidence type="ECO:0000256" key="10">
    <source>
        <dbReference type="ARBA" id="ARBA00022840"/>
    </source>
</evidence>
<dbReference type="CDD" id="cd00082">
    <property type="entry name" value="HisKA"/>
    <property type="match status" value="1"/>
</dbReference>
<dbReference type="Gene3D" id="1.10.287.130">
    <property type="match status" value="1"/>
</dbReference>
<dbReference type="InterPro" id="IPR005467">
    <property type="entry name" value="His_kinase_dom"/>
</dbReference>
<keyword evidence="10" id="KW-0067">ATP-binding</keyword>
<keyword evidence="7 14" id="KW-0812">Transmembrane</keyword>
<reference evidence="16 17" key="1">
    <citation type="submission" date="2019-03" db="EMBL/GenBank/DDBJ databases">
        <title>Genomic Encyclopedia of Type Strains, Phase IV (KMG-IV): sequencing the most valuable type-strain genomes for metagenomic binning, comparative biology and taxonomic classification.</title>
        <authorList>
            <person name="Goeker M."/>
        </authorList>
    </citation>
    <scope>NUCLEOTIDE SEQUENCE [LARGE SCALE GENOMIC DNA]</scope>
    <source>
        <strain evidence="16 17">DSM 24984</strain>
    </source>
</reference>
<evidence type="ECO:0000256" key="14">
    <source>
        <dbReference type="SAM" id="Phobius"/>
    </source>
</evidence>
<evidence type="ECO:0000256" key="3">
    <source>
        <dbReference type="ARBA" id="ARBA00012438"/>
    </source>
</evidence>
<evidence type="ECO:0000256" key="6">
    <source>
        <dbReference type="ARBA" id="ARBA00022679"/>
    </source>
</evidence>
<comment type="catalytic activity">
    <reaction evidence="1">
        <text>ATP + protein L-histidine = ADP + protein N-phospho-L-histidine.</text>
        <dbReference type="EC" id="2.7.13.3"/>
    </reaction>
</comment>
<keyword evidence="12" id="KW-0902">Two-component regulatory system</keyword>
<dbReference type="Proteomes" id="UP000294614">
    <property type="component" value="Unassembled WGS sequence"/>
</dbReference>
<dbReference type="GO" id="GO:0000155">
    <property type="term" value="F:phosphorelay sensor kinase activity"/>
    <property type="evidence" value="ECO:0007669"/>
    <property type="project" value="InterPro"/>
</dbReference>
<dbReference type="PANTHER" id="PTHR45528">
    <property type="entry name" value="SENSOR HISTIDINE KINASE CPXA"/>
    <property type="match status" value="1"/>
</dbReference>
<dbReference type="InterPro" id="IPR003594">
    <property type="entry name" value="HATPase_dom"/>
</dbReference>